<feature type="region of interest" description="Disordered" evidence="1">
    <location>
        <begin position="32"/>
        <end position="59"/>
    </location>
</feature>
<organism evidence="2">
    <name type="scientific">Ananas comosus var. bracteatus</name>
    <name type="common">red pineapple</name>
    <dbReference type="NCBI Taxonomy" id="296719"/>
    <lineage>
        <taxon>Eukaryota</taxon>
        <taxon>Viridiplantae</taxon>
        <taxon>Streptophyta</taxon>
        <taxon>Embryophyta</taxon>
        <taxon>Tracheophyta</taxon>
        <taxon>Spermatophyta</taxon>
        <taxon>Magnoliopsida</taxon>
        <taxon>Liliopsida</taxon>
        <taxon>Poales</taxon>
        <taxon>Bromeliaceae</taxon>
        <taxon>Bromelioideae</taxon>
        <taxon>Ananas</taxon>
    </lineage>
</organism>
<evidence type="ECO:0000256" key="1">
    <source>
        <dbReference type="SAM" id="MobiDB-lite"/>
    </source>
</evidence>
<feature type="compositionally biased region" description="Basic and acidic residues" evidence="1">
    <location>
        <begin position="49"/>
        <end position="59"/>
    </location>
</feature>
<proteinExistence type="predicted"/>
<sequence length="111" mass="12982">MAYQSFSDVISFDTTYCTNKYSMPFAPFIVKDPPQSQCKGKRKPQRLKPPAEKNARSHELAQIVKKKAITSELAKRRRRKRLQSTSEHSIRVTKLVATEAENWERKKREMI</sequence>
<evidence type="ECO:0000313" key="2">
    <source>
        <dbReference type="EMBL" id="CAD1834448.1"/>
    </source>
</evidence>
<reference evidence="2" key="1">
    <citation type="submission" date="2020-07" db="EMBL/GenBank/DDBJ databases">
        <authorList>
            <person name="Lin J."/>
        </authorList>
    </citation>
    <scope>NUCLEOTIDE SEQUENCE</scope>
</reference>
<gene>
    <name evidence="2" type="ORF">CB5_LOCUS17659</name>
</gene>
<accession>A0A6V7PUU0</accession>
<name>A0A6V7PUU0_ANACO</name>
<dbReference type="AlphaFoldDB" id="A0A6V7PUU0"/>
<protein>
    <submittedName>
        <fullName evidence="2">Uncharacterized protein</fullName>
    </submittedName>
</protein>
<dbReference type="EMBL" id="LR862152">
    <property type="protein sequence ID" value="CAD1834448.1"/>
    <property type="molecule type" value="Genomic_DNA"/>
</dbReference>